<dbReference type="GeneID" id="111297211"/>
<gene>
    <name evidence="3" type="primary">LOC111297211</name>
</gene>
<dbReference type="RefSeq" id="XP_022747599.1">
    <property type="nucleotide sequence ID" value="XM_022891864.1"/>
</dbReference>
<feature type="region of interest" description="Disordered" evidence="1">
    <location>
        <begin position="168"/>
        <end position="198"/>
    </location>
</feature>
<reference evidence="3" key="1">
    <citation type="submission" date="2025-08" db="UniProtKB">
        <authorList>
            <consortium name="RefSeq"/>
        </authorList>
    </citation>
    <scope>IDENTIFICATION</scope>
    <source>
        <tissue evidence="3">Fruit stalk</tissue>
    </source>
</reference>
<accession>A0A6P5Z4F6</accession>
<protein>
    <submittedName>
        <fullName evidence="3">Uncharacterized protein LOC111297211</fullName>
    </submittedName>
</protein>
<sequence length="198" mass="20771">MDDVVPEAESLLHPTKLRGDEATEERKYSEAAKQEGEERASGFINHLISNLVTGGDADEVNQGGKETIPEGGKNEEKGGGLLDHIISNLVTPLSPKTGNIIQGKVEAFDARSENESGFGSEEEVGGGAGSGGGFINNIVSNLFHHSEGEVGESTEENKKEEMVKVGEENKADLKADESGGGGIIDSIVSHLPTSLPDC</sequence>
<organism evidence="2 3">
    <name type="scientific">Durio zibethinus</name>
    <name type="common">Durian</name>
    <dbReference type="NCBI Taxonomy" id="66656"/>
    <lineage>
        <taxon>Eukaryota</taxon>
        <taxon>Viridiplantae</taxon>
        <taxon>Streptophyta</taxon>
        <taxon>Embryophyta</taxon>
        <taxon>Tracheophyta</taxon>
        <taxon>Spermatophyta</taxon>
        <taxon>Magnoliopsida</taxon>
        <taxon>eudicotyledons</taxon>
        <taxon>Gunneridae</taxon>
        <taxon>Pentapetalae</taxon>
        <taxon>rosids</taxon>
        <taxon>malvids</taxon>
        <taxon>Malvales</taxon>
        <taxon>Malvaceae</taxon>
        <taxon>Helicteroideae</taxon>
        <taxon>Durio</taxon>
    </lineage>
</organism>
<dbReference type="Proteomes" id="UP000515121">
    <property type="component" value="Unplaced"/>
</dbReference>
<dbReference type="AlphaFoldDB" id="A0A6P5Z4F6"/>
<feature type="region of interest" description="Disordered" evidence="1">
    <location>
        <begin position="1"/>
        <end position="40"/>
    </location>
</feature>
<evidence type="ECO:0000313" key="3">
    <source>
        <dbReference type="RefSeq" id="XP_022747599.1"/>
    </source>
</evidence>
<evidence type="ECO:0000256" key="1">
    <source>
        <dbReference type="SAM" id="MobiDB-lite"/>
    </source>
</evidence>
<feature type="region of interest" description="Disordered" evidence="1">
    <location>
        <begin position="54"/>
        <end position="78"/>
    </location>
</feature>
<evidence type="ECO:0000313" key="2">
    <source>
        <dbReference type="Proteomes" id="UP000515121"/>
    </source>
</evidence>
<keyword evidence="2" id="KW-1185">Reference proteome</keyword>
<dbReference type="KEGG" id="dzi:111297211"/>
<proteinExistence type="predicted"/>
<feature type="compositionally biased region" description="Basic and acidic residues" evidence="1">
    <location>
        <begin position="168"/>
        <end position="177"/>
    </location>
</feature>
<dbReference type="OrthoDB" id="1712073at2759"/>
<name>A0A6P5Z4F6_DURZI</name>
<feature type="compositionally biased region" description="Basic and acidic residues" evidence="1">
    <location>
        <begin position="17"/>
        <end position="40"/>
    </location>
</feature>